<evidence type="ECO:0008006" key="4">
    <source>
        <dbReference type="Google" id="ProtNLM"/>
    </source>
</evidence>
<sequence>MKRKCFLLLLLFVIPFTSCSLQKNNTSFITVKPYELSEKESNILEIFPVPQGNIHFYEVTPLNKQDEIHTTIEYYQNGKKVKDIAWLSSSHFQEKTVKLSFGQQTFNLDNETHETRQWFMHIGGNSYKGFEDLTMNITDSTFAQISEPKKIKYNTKITIAVWVNNLNPESTSVLFPDNKKILEQLIQKNEHVYLYSIEIKRK</sequence>
<evidence type="ECO:0000313" key="3">
    <source>
        <dbReference type="Proteomes" id="UP001291930"/>
    </source>
</evidence>
<reference evidence="3" key="1">
    <citation type="submission" date="2023-11" db="EMBL/GenBank/DDBJ databases">
        <title>Genome Sequence of Bacillus pseudomycoides stain BUPM19.</title>
        <authorList>
            <person name="Farhat A."/>
        </authorList>
    </citation>
    <scope>NUCLEOTIDE SEQUENCE [LARGE SCALE GENOMIC DNA]</scope>
    <source>
        <strain evidence="3">BUPM19</strain>
    </source>
</reference>
<comment type="caution">
    <text evidence="2">The sequence shown here is derived from an EMBL/GenBank/DDBJ whole genome shotgun (WGS) entry which is preliminary data.</text>
</comment>
<feature type="signal peptide" evidence="1">
    <location>
        <begin position="1"/>
        <end position="20"/>
    </location>
</feature>
<keyword evidence="3" id="KW-1185">Reference proteome</keyword>
<keyword evidence="1" id="KW-0732">Signal</keyword>
<evidence type="ECO:0000313" key="2">
    <source>
        <dbReference type="EMBL" id="MDZ5606827.1"/>
    </source>
</evidence>
<dbReference type="Proteomes" id="UP001291930">
    <property type="component" value="Unassembled WGS sequence"/>
</dbReference>
<protein>
    <recommendedName>
        <fullName evidence="4">Lipoprotein</fullName>
    </recommendedName>
</protein>
<accession>A0ABU5JTQ5</accession>
<proteinExistence type="predicted"/>
<dbReference type="RefSeq" id="WP_374217191.1">
    <property type="nucleotide sequence ID" value="NZ_JAXOVW010000009.1"/>
</dbReference>
<gene>
    <name evidence="2" type="ORF">U2I54_06860</name>
</gene>
<evidence type="ECO:0000256" key="1">
    <source>
        <dbReference type="SAM" id="SignalP"/>
    </source>
</evidence>
<dbReference type="EMBL" id="JAXOVW010000009">
    <property type="protein sequence ID" value="MDZ5606827.1"/>
    <property type="molecule type" value="Genomic_DNA"/>
</dbReference>
<organism evidence="2 3">
    <name type="scientific">Bacillus bingmayongensis</name>
    <dbReference type="NCBI Taxonomy" id="1150157"/>
    <lineage>
        <taxon>Bacteria</taxon>
        <taxon>Bacillati</taxon>
        <taxon>Bacillota</taxon>
        <taxon>Bacilli</taxon>
        <taxon>Bacillales</taxon>
        <taxon>Bacillaceae</taxon>
        <taxon>Bacillus</taxon>
    </lineage>
</organism>
<feature type="chain" id="PRO_5047298577" description="Lipoprotein" evidence="1">
    <location>
        <begin position="21"/>
        <end position="202"/>
    </location>
</feature>
<name>A0ABU5JTQ5_9BACI</name>